<dbReference type="KEGG" id="bsol:FSW04_09720"/>
<dbReference type="Proteomes" id="UP000321805">
    <property type="component" value="Chromosome"/>
</dbReference>
<protein>
    <submittedName>
        <fullName evidence="5">Glycosyltransferase</fullName>
    </submittedName>
</protein>
<evidence type="ECO:0000256" key="1">
    <source>
        <dbReference type="ARBA" id="ARBA00022676"/>
    </source>
</evidence>
<dbReference type="AlphaFoldDB" id="A0A5B8U4N5"/>
<gene>
    <name evidence="5" type="ORF">FSW04_09720</name>
</gene>
<dbReference type="SUPFAM" id="SSF53756">
    <property type="entry name" value="UDP-Glycosyltransferase/glycogen phosphorylase"/>
    <property type="match status" value="1"/>
</dbReference>
<name>A0A5B8U4N5_9ACTN</name>
<dbReference type="GO" id="GO:0016757">
    <property type="term" value="F:glycosyltransferase activity"/>
    <property type="evidence" value="ECO:0007669"/>
    <property type="project" value="UniProtKB-KW"/>
</dbReference>
<feature type="domain" description="Glycosyl transferase family 1" evidence="3">
    <location>
        <begin position="191"/>
        <end position="289"/>
    </location>
</feature>
<keyword evidence="2 5" id="KW-0808">Transferase</keyword>
<sequence>MSPETLDHGHLTLRRGGAGRARLRLVPAAPLRIVDVVPDDGPGALRTYLDAKSRLAAHTGELHHDVLVRGRSRSRTALAARLRALAPDVVLLHDPWPAPLDLVACARGLGARTVAVHHGSSEAQAAVLPGPSRAHLPAVRAQRRRLAREVDAVMGLPATTADSRRVATLAVAMGVDDAFRPRADVRRGDHVLYVGRLARGHGLFRLLDAAARSADPWPLHLVGAGPLEDALRTRAQHLGLGRRVSVAPDVRDRECLARRMAAARCVVVPGALEPFGLVALEAAACGTPVAGCLTAPALGLVGGLGHRFAPGDPTGLDRAIAAARAAGPDAEAGAVLAWRHAWDRVLREELRRLRELAC</sequence>
<evidence type="ECO:0000313" key="6">
    <source>
        <dbReference type="Proteomes" id="UP000321805"/>
    </source>
</evidence>
<dbReference type="InterPro" id="IPR001296">
    <property type="entry name" value="Glyco_trans_1"/>
</dbReference>
<evidence type="ECO:0000256" key="2">
    <source>
        <dbReference type="ARBA" id="ARBA00022679"/>
    </source>
</evidence>
<proteinExistence type="predicted"/>
<reference evidence="5 6" key="1">
    <citation type="journal article" date="2018" name="J. Microbiol.">
        <title>Baekduia soli gen. nov., sp. nov., a novel bacterium isolated from the soil of Baekdu Mountain and proposal of a novel family name, Baekduiaceae fam. nov.</title>
        <authorList>
            <person name="An D.S."/>
            <person name="Siddiqi M.Z."/>
            <person name="Kim K.H."/>
            <person name="Yu H.S."/>
            <person name="Im W.T."/>
        </authorList>
    </citation>
    <scope>NUCLEOTIDE SEQUENCE [LARGE SCALE GENOMIC DNA]</scope>
    <source>
        <strain evidence="5 6">BR7-21</strain>
    </source>
</reference>
<accession>A0A5B8U4N5</accession>
<keyword evidence="6" id="KW-1185">Reference proteome</keyword>
<dbReference type="EMBL" id="CP042430">
    <property type="protein sequence ID" value="QEC47818.1"/>
    <property type="molecule type" value="Genomic_DNA"/>
</dbReference>
<dbReference type="PANTHER" id="PTHR45947">
    <property type="entry name" value="SULFOQUINOVOSYL TRANSFERASE SQD2"/>
    <property type="match status" value="1"/>
</dbReference>
<dbReference type="Gene3D" id="3.40.50.2000">
    <property type="entry name" value="Glycogen Phosphorylase B"/>
    <property type="match status" value="2"/>
</dbReference>
<dbReference type="OrthoDB" id="5242526at2"/>
<dbReference type="Pfam" id="PF00534">
    <property type="entry name" value="Glycos_transf_1"/>
    <property type="match status" value="1"/>
</dbReference>
<dbReference type="Pfam" id="PF13439">
    <property type="entry name" value="Glyco_transf_4"/>
    <property type="match status" value="1"/>
</dbReference>
<organism evidence="5 6">
    <name type="scientific">Baekduia soli</name>
    <dbReference type="NCBI Taxonomy" id="496014"/>
    <lineage>
        <taxon>Bacteria</taxon>
        <taxon>Bacillati</taxon>
        <taxon>Actinomycetota</taxon>
        <taxon>Thermoleophilia</taxon>
        <taxon>Solirubrobacterales</taxon>
        <taxon>Baekduiaceae</taxon>
        <taxon>Baekduia</taxon>
    </lineage>
</organism>
<evidence type="ECO:0000259" key="4">
    <source>
        <dbReference type="Pfam" id="PF13439"/>
    </source>
</evidence>
<dbReference type="PANTHER" id="PTHR45947:SF13">
    <property type="entry name" value="TRANSFERASE"/>
    <property type="match status" value="1"/>
</dbReference>
<evidence type="ECO:0000259" key="3">
    <source>
        <dbReference type="Pfam" id="PF00534"/>
    </source>
</evidence>
<feature type="domain" description="Glycosyltransferase subfamily 4-like N-terminal" evidence="4">
    <location>
        <begin position="73"/>
        <end position="154"/>
    </location>
</feature>
<evidence type="ECO:0000313" key="5">
    <source>
        <dbReference type="EMBL" id="QEC47818.1"/>
    </source>
</evidence>
<dbReference type="GO" id="GO:1901137">
    <property type="term" value="P:carbohydrate derivative biosynthetic process"/>
    <property type="evidence" value="ECO:0007669"/>
    <property type="project" value="UniProtKB-ARBA"/>
</dbReference>
<dbReference type="InterPro" id="IPR028098">
    <property type="entry name" value="Glyco_trans_4-like_N"/>
</dbReference>
<dbReference type="RefSeq" id="WP_146918704.1">
    <property type="nucleotide sequence ID" value="NZ_CP042430.1"/>
</dbReference>
<keyword evidence="1" id="KW-0328">Glycosyltransferase</keyword>
<dbReference type="InterPro" id="IPR050194">
    <property type="entry name" value="Glycosyltransferase_grp1"/>
</dbReference>